<feature type="region of interest" description="Disordered" evidence="8">
    <location>
        <begin position="700"/>
        <end position="722"/>
    </location>
</feature>
<dbReference type="SMART" id="SM00184">
    <property type="entry name" value="RING"/>
    <property type="match status" value="3"/>
</dbReference>
<evidence type="ECO:0000256" key="1">
    <source>
        <dbReference type="ARBA" id="ARBA00004123"/>
    </source>
</evidence>
<organism evidence="11 12">
    <name type="scientific">Peronospora belbahrii</name>
    <dbReference type="NCBI Taxonomy" id="622444"/>
    <lineage>
        <taxon>Eukaryota</taxon>
        <taxon>Sar</taxon>
        <taxon>Stramenopiles</taxon>
        <taxon>Oomycota</taxon>
        <taxon>Peronosporomycetes</taxon>
        <taxon>Peronosporales</taxon>
        <taxon>Peronosporaceae</taxon>
        <taxon>Peronospora</taxon>
    </lineage>
</organism>
<dbReference type="Proteomes" id="UP001158986">
    <property type="component" value="Unassembled WGS sequence"/>
</dbReference>
<feature type="compositionally biased region" description="Pro residues" evidence="8">
    <location>
        <begin position="64"/>
        <end position="86"/>
    </location>
</feature>
<dbReference type="InterPro" id="IPR028942">
    <property type="entry name" value="WHIM1_dom"/>
</dbReference>
<dbReference type="InterPro" id="IPR011011">
    <property type="entry name" value="Znf_FYVE_PHD"/>
</dbReference>
<evidence type="ECO:0000256" key="5">
    <source>
        <dbReference type="ARBA" id="ARBA00023242"/>
    </source>
</evidence>
<comment type="caution">
    <text evidence="11">The sequence shown here is derived from an EMBL/GenBank/DDBJ whole genome shotgun (WGS) entry which is preliminary data.</text>
</comment>
<feature type="compositionally biased region" description="Basic residues" evidence="8">
    <location>
        <begin position="700"/>
        <end position="710"/>
    </location>
</feature>
<dbReference type="InterPro" id="IPR018501">
    <property type="entry name" value="DDT_dom"/>
</dbReference>
<evidence type="ECO:0000259" key="10">
    <source>
        <dbReference type="PROSITE" id="PS50827"/>
    </source>
</evidence>
<dbReference type="InterPro" id="IPR013083">
    <property type="entry name" value="Znf_RING/FYVE/PHD"/>
</dbReference>
<feature type="domain" description="PHD-type" evidence="9">
    <location>
        <begin position="211"/>
        <end position="258"/>
    </location>
</feature>
<reference evidence="11 12" key="1">
    <citation type="submission" date="2021-11" db="EMBL/GenBank/DDBJ databases">
        <authorList>
            <person name="Islam A."/>
            <person name="Islam S."/>
            <person name="Flora M.S."/>
            <person name="Rahman M."/>
            <person name="Ziaur R.M."/>
            <person name="Epstein J.H."/>
            <person name="Hassan M."/>
            <person name="Klassen M."/>
            <person name="Woodard K."/>
            <person name="Webb A."/>
            <person name="Webby R.J."/>
            <person name="El Zowalaty M.E."/>
        </authorList>
    </citation>
    <scope>NUCLEOTIDE SEQUENCE [LARGE SCALE GENOMIC DNA]</scope>
    <source>
        <strain evidence="11">Pbs1</strain>
    </source>
</reference>
<keyword evidence="5" id="KW-0539">Nucleus</keyword>
<feature type="coiled-coil region" evidence="7">
    <location>
        <begin position="340"/>
        <end position="374"/>
    </location>
</feature>
<gene>
    <name evidence="11" type="ORF">PBS001_LOCUS1445</name>
</gene>
<feature type="domain" description="PHD-type" evidence="9">
    <location>
        <begin position="1273"/>
        <end position="1318"/>
    </location>
</feature>
<feature type="compositionally biased region" description="Basic and acidic residues" evidence="8">
    <location>
        <begin position="711"/>
        <end position="722"/>
    </location>
</feature>
<evidence type="ECO:0000256" key="7">
    <source>
        <dbReference type="SAM" id="Coils"/>
    </source>
</evidence>
<dbReference type="Pfam" id="PF23011">
    <property type="entry name" value="PHD-1st_NSD"/>
    <property type="match status" value="2"/>
</dbReference>
<dbReference type="InterPro" id="IPR028941">
    <property type="entry name" value="WHIM2_dom"/>
</dbReference>
<dbReference type="Pfam" id="PF00628">
    <property type="entry name" value="PHD"/>
    <property type="match status" value="1"/>
</dbReference>
<feature type="compositionally biased region" description="Basic and acidic residues" evidence="8">
    <location>
        <begin position="1103"/>
        <end position="1114"/>
    </location>
</feature>
<evidence type="ECO:0000256" key="6">
    <source>
        <dbReference type="PROSITE-ProRule" id="PRU00146"/>
    </source>
</evidence>
<dbReference type="PROSITE" id="PS50016">
    <property type="entry name" value="ZF_PHD_2"/>
    <property type="match status" value="4"/>
</dbReference>
<evidence type="ECO:0000256" key="4">
    <source>
        <dbReference type="ARBA" id="ARBA00022833"/>
    </source>
</evidence>
<dbReference type="SUPFAM" id="SSF57903">
    <property type="entry name" value="FYVE/PHD zinc finger"/>
    <property type="match status" value="4"/>
</dbReference>
<dbReference type="Gene3D" id="3.30.40.10">
    <property type="entry name" value="Zinc/RING finger domain, C3HC4 (zinc finger)"/>
    <property type="match status" value="4"/>
</dbReference>
<keyword evidence="2" id="KW-0479">Metal-binding</keyword>
<dbReference type="PROSITE" id="PS50827">
    <property type="entry name" value="DDT"/>
    <property type="match status" value="1"/>
</dbReference>
<feature type="compositionally biased region" description="Acidic residues" evidence="8">
    <location>
        <begin position="1055"/>
        <end position="1072"/>
    </location>
</feature>
<feature type="compositionally biased region" description="Basic and acidic residues" evidence="8">
    <location>
        <begin position="1037"/>
        <end position="1054"/>
    </location>
</feature>
<dbReference type="PANTHER" id="PTHR24102:SF28">
    <property type="entry name" value="PHD-TYPE DOMAIN-CONTAINING PROTEIN"/>
    <property type="match status" value="1"/>
</dbReference>
<comment type="subcellular location">
    <subcellularLocation>
        <location evidence="1">Nucleus</location>
    </subcellularLocation>
</comment>
<feature type="compositionally biased region" description="Polar residues" evidence="8">
    <location>
        <begin position="1236"/>
        <end position="1251"/>
    </location>
</feature>
<dbReference type="InterPro" id="IPR001965">
    <property type="entry name" value="Znf_PHD"/>
</dbReference>
<evidence type="ECO:0000313" key="12">
    <source>
        <dbReference type="Proteomes" id="UP001158986"/>
    </source>
</evidence>
<dbReference type="InterPro" id="IPR019786">
    <property type="entry name" value="Zinc_finger_PHD-type_CS"/>
</dbReference>
<feature type="region of interest" description="Disordered" evidence="8">
    <location>
        <begin position="1103"/>
        <end position="1132"/>
    </location>
</feature>
<feature type="domain" description="PHD-type" evidence="9">
    <location>
        <begin position="1139"/>
        <end position="1184"/>
    </location>
</feature>
<evidence type="ECO:0008006" key="13">
    <source>
        <dbReference type="Google" id="ProtNLM"/>
    </source>
</evidence>
<keyword evidence="7" id="KW-0175">Coiled coil</keyword>
<evidence type="ECO:0000259" key="9">
    <source>
        <dbReference type="PROSITE" id="PS50016"/>
    </source>
</evidence>
<dbReference type="CDD" id="cd15539">
    <property type="entry name" value="PHD1_AIRE"/>
    <property type="match status" value="1"/>
</dbReference>
<accession>A0ABN8CP99</accession>
<dbReference type="InterPro" id="IPR001841">
    <property type="entry name" value="Znf_RING"/>
</dbReference>
<evidence type="ECO:0000256" key="2">
    <source>
        <dbReference type="ARBA" id="ARBA00022723"/>
    </source>
</evidence>
<feature type="region of interest" description="Disordered" evidence="8">
    <location>
        <begin position="1031"/>
        <end position="1074"/>
    </location>
</feature>
<evidence type="ECO:0000256" key="3">
    <source>
        <dbReference type="ARBA" id="ARBA00022771"/>
    </source>
</evidence>
<keyword evidence="4" id="KW-0862">Zinc</keyword>
<dbReference type="PROSITE" id="PS01359">
    <property type="entry name" value="ZF_PHD_1"/>
    <property type="match status" value="2"/>
</dbReference>
<name>A0ABN8CP99_9STRA</name>
<protein>
    <recommendedName>
        <fullName evidence="13">PHD-type domain-containing protein</fullName>
    </recommendedName>
</protein>
<proteinExistence type="predicted"/>
<dbReference type="Pfam" id="PF15613">
    <property type="entry name" value="WSD"/>
    <property type="match status" value="1"/>
</dbReference>
<feature type="region of interest" description="Disordered" evidence="8">
    <location>
        <begin position="1198"/>
        <end position="1256"/>
    </location>
</feature>
<evidence type="ECO:0000256" key="8">
    <source>
        <dbReference type="SAM" id="MobiDB-lite"/>
    </source>
</evidence>
<dbReference type="InterPro" id="IPR059153">
    <property type="entry name" value="NSD_PHD-1st"/>
</dbReference>
<dbReference type="SMART" id="SM00571">
    <property type="entry name" value="DDT"/>
    <property type="match status" value="1"/>
</dbReference>
<dbReference type="Pfam" id="PF02791">
    <property type="entry name" value="DDT"/>
    <property type="match status" value="1"/>
</dbReference>
<dbReference type="CDD" id="cd15532">
    <property type="entry name" value="PHD2_CHD_II"/>
    <property type="match status" value="1"/>
</dbReference>
<dbReference type="InterPro" id="IPR019787">
    <property type="entry name" value="Znf_PHD-finger"/>
</dbReference>
<feature type="domain" description="PHD-type" evidence="9">
    <location>
        <begin position="1317"/>
        <end position="1372"/>
    </location>
</feature>
<feature type="domain" description="DDT" evidence="10">
    <location>
        <begin position="407"/>
        <end position="467"/>
    </location>
</feature>
<dbReference type="SMART" id="SM00249">
    <property type="entry name" value="PHD"/>
    <property type="match status" value="4"/>
</dbReference>
<feature type="region of interest" description="Disordered" evidence="8">
    <location>
        <begin position="59"/>
        <end position="89"/>
    </location>
</feature>
<sequence length="1441" mass="163847">MSTELRYKLMLSFNQASDPPLNKHQHLNHSTRATCLYWHRENILTKMSDKESDLDSAGYMIIQAPPPPPPPPTSPPPPPTSPPPSLVQPKYTGKARIIQSSIFSSRDSGRPKSRVKHTRKTLGNKVMPGQSTHFHMQEDLNSIDGPEGLNNLNARPAHMLSVVELCNNSDEDVESVATTGDVAIETPVHSGDDGGNESGETIDDGWADHNRWYCNICKDGGELLCCDRCPRAFHMTCLGISNDMIPDREWYCKMCAECLDRRRLKQESKEKARVMRETEKLERDARRRKAEQMKEEMLAKKSVEAIEHKAKRVLEMQDRILSRKKIKYKDKEEEKLGKMAEELAQTVRSSKEKLEKLEKEDAALRKKEEALKKKKRGVDDIPLDVTEVTSRSDKPKPVPCNFAEIPTKYVGKMLAVWDCIYAFRDILELAEIIVDQFCRALNHPKHSSMLTEVHMCLMEKILEDREDEDYLSDDESSMDDSERYRYEIQHAPLTVGVPTRSMLTSLTWPSILCGLISAVPRYTAHSTPTFLAAFKALQDTDYPALQVQHKLALLQFLVGRFVGTEKVRHVLGKHLNEVIQGSKEYNRNVMLDRKLTLEDEKKLREKQRAELVSFVESNKTSMTTWLGSDKKGRANGDAASADGYDDDKSDYNGDTGSGSDSDLDDLAYNEEALSKNEEELERLQLQGFISRHEYVARKKKLDKQRERLRHKTEAKSRKQKMQEQIERKRAAAKKGITDGLTSKDAALLRSAIEKAKECGLPGRVIVSATHVLEILDAEAVREEEALVKKRKFSALLRQSFVRSEPIGRDRDQLRYWILRGDLQRLYVEKPGPLDKIRRKYESLARSGSPRDGLIVEDDDSNATWYCYSSQTEVNLLVEALDTRVPREACLRSALTDHMKEITSEMPVSKPGLLISDLLNEESATKRTIPAAPTDETTEFLQWNNDKHPKRKSVMHADPSVDVFREVLLKGQDWICKCLRTLGSTWPDRKDNGGAVWRLSVQTIDKIEGFASALFSLENELMFAQCKLKQRPSVAAADENKNDSISNEEHDKSDERSDDEDDDEEEETIDPLVDDGTMLWPSKYCRERWIQSVKCDEDAMKIRAKSEKEKQSRKERAAKKKKQVEDDEEGHMRESVDEWEEDCYICSEGGELVCCDGCRHVFHYPCIGLRRIPRGKIFCHECDTSVKPVIPAKKNEKVLLKRPSRSHSPSLRHQPRKQAKLLKAESEFDGSDAESDSAVSTTSSARPASRKTSPMRHKFIESHVRPKAQDDQWDVDCSVCSLGGELLCCDGCPRAFHVKCIDLAEIPETEWFCNECNLQTCGTCKKNKIRLDSHVICGSEDGSKGCDRVFHLKCAKLDVVPADDWYCKKCRTKLNLDHCHVLKVSLSSLRSSLQNQAINIETKDLDRLAQSITFELAGPWPLTMQTQGVRTYVKPTMTVVRG</sequence>
<dbReference type="PANTHER" id="PTHR24102">
    <property type="entry name" value="PHD FINGER PROTEIN"/>
    <property type="match status" value="1"/>
</dbReference>
<evidence type="ECO:0000313" key="11">
    <source>
        <dbReference type="EMBL" id="CAH0514705.1"/>
    </source>
</evidence>
<feature type="region of interest" description="Disordered" evidence="8">
    <location>
        <begin position="625"/>
        <end position="664"/>
    </location>
</feature>
<keyword evidence="3 6" id="KW-0863">Zinc-finger</keyword>
<feature type="coiled-coil region" evidence="7">
    <location>
        <begin position="264"/>
        <end position="296"/>
    </location>
</feature>
<dbReference type="Pfam" id="PF15612">
    <property type="entry name" value="WHIM1"/>
    <property type="match status" value="1"/>
</dbReference>
<keyword evidence="12" id="KW-1185">Reference proteome</keyword>
<dbReference type="EMBL" id="CAKLCB010000082">
    <property type="protein sequence ID" value="CAH0514705.1"/>
    <property type="molecule type" value="Genomic_DNA"/>
</dbReference>